<dbReference type="InterPro" id="IPR005119">
    <property type="entry name" value="LysR_subst-bd"/>
</dbReference>
<dbReference type="SUPFAM" id="SSF46785">
    <property type="entry name" value="Winged helix' DNA-binding domain"/>
    <property type="match status" value="1"/>
</dbReference>
<evidence type="ECO:0000256" key="4">
    <source>
        <dbReference type="ARBA" id="ARBA00023163"/>
    </source>
</evidence>
<dbReference type="PANTHER" id="PTHR30346:SF28">
    <property type="entry name" value="HTH-TYPE TRANSCRIPTIONAL REGULATOR CYNR"/>
    <property type="match status" value="1"/>
</dbReference>
<accession>A0A4R4XSM0</accession>
<evidence type="ECO:0000259" key="5">
    <source>
        <dbReference type="PROSITE" id="PS50931"/>
    </source>
</evidence>
<dbReference type="Pfam" id="PF03466">
    <property type="entry name" value="LysR_substrate"/>
    <property type="match status" value="1"/>
</dbReference>
<evidence type="ECO:0000313" key="7">
    <source>
        <dbReference type="Proteomes" id="UP000294947"/>
    </source>
</evidence>
<keyword evidence="7" id="KW-1185">Reference proteome</keyword>
<dbReference type="PANTHER" id="PTHR30346">
    <property type="entry name" value="TRANSCRIPTIONAL DUAL REGULATOR HCAR-RELATED"/>
    <property type="match status" value="1"/>
</dbReference>
<gene>
    <name evidence="6" type="ORF">E1288_44980</name>
</gene>
<evidence type="ECO:0000256" key="3">
    <source>
        <dbReference type="ARBA" id="ARBA00023125"/>
    </source>
</evidence>
<comment type="caution">
    <text evidence="6">The sequence shown here is derived from an EMBL/GenBank/DDBJ whole genome shotgun (WGS) entry which is preliminary data.</text>
</comment>
<dbReference type="Pfam" id="PF00126">
    <property type="entry name" value="HTH_1"/>
    <property type="match status" value="1"/>
</dbReference>
<dbReference type="InterPro" id="IPR036388">
    <property type="entry name" value="WH-like_DNA-bd_sf"/>
</dbReference>
<dbReference type="SUPFAM" id="SSF53850">
    <property type="entry name" value="Periplasmic binding protein-like II"/>
    <property type="match status" value="1"/>
</dbReference>
<dbReference type="FunFam" id="1.10.10.10:FF:000001">
    <property type="entry name" value="LysR family transcriptional regulator"/>
    <property type="match status" value="1"/>
</dbReference>
<dbReference type="OrthoDB" id="3252676at2"/>
<dbReference type="RefSeq" id="WP_132495315.1">
    <property type="nucleotide sequence ID" value="NZ_SMKW01000152.1"/>
</dbReference>
<sequence length="297" mass="31758">MHQYRASMALCPNLLYLSSIVEYGSFAAAAAELRMTPSTLSRGIRRLENELGMALVLRSGRSIELTPAGRLLAEHSRLALRQVRIGLREARLTGTKLVRVGLLRSLGSDYMPAVVGSFVARWPDVEFSLREGSSDGLADMLVEREIDVAMIAPPPERPGIAATVLFEQRIDVVVAAGTRLAGRASLDVRELAGENLILSESGYAARAVADRMFESVGLHPKVIFETDNMEMAVSLAAAGVGVAVAPPTARGNDGVVRVPLTDPAARRDVAVCRLAGVALARHVADFFDHVTSYPAGS</sequence>
<evidence type="ECO:0000313" key="6">
    <source>
        <dbReference type="EMBL" id="TDD33949.1"/>
    </source>
</evidence>
<evidence type="ECO:0000256" key="1">
    <source>
        <dbReference type="ARBA" id="ARBA00009437"/>
    </source>
</evidence>
<name>A0A4R4XSM0_9PSEU</name>
<organism evidence="6 7">
    <name type="scientific">Saccharopolyspora elongata</name>
    <dbReference type="NCBI Taxonomy" id="2530387"/>
    <lineage>
        <taxon>Bacteria</taxon>
        <taxon>Bacillati</taxon>
        <taxon>Actinomycetota</taxon>
        <taxon>Actinomycetes</taxon>
        <taxon>Pseudonocardiales</taxon>
        <taxon>Pseudonocardiaceae</taxon>
        <taxon>Saccharopolyspora</taxon>
    </lineage>
</organism>
<dbReference type="GO" id="GO:0003700">
    <property type="term" value="F:DNA-binding transcription factor activity"/>
    <property type="evidence" value="ECO:0007669"/>
    <property type="project" value="InterPro"/>
</dbReference>
<dbReference type="Proteomes" id="UP000294947">
    <property type="component" value="Unassembled WGS sequence"/>
</dbReference>
<feature type="domain" description="HTH lysR-type" evidence="5">
    <location>
        <begin position="14"/>
        <end position="66"/>
    </location>
</feature>
<dbReference type="GO" id="GO:0032993">
    <property type="term" value="C:protein-DNA complex"/>
    <property type="evidence" value="ECO:0007669"/>
    <property type="project" value="TreeGrafter"/>
</dbReference>
<dbReference type="AlphaFoldDB" id="A0A4R4XSM0"/>
<dbReference type="Gene3D" id="1.10.10.10">
    <property type="entry name" value="Winged helix-like DNA-binding domain superfamily/Winged helix DNA-binding domain"/>
    <property type="match status" value="1"/>
</dbReference>
<dbReference type="PROSITE" id="PS50931">
    <property type="entry name" value="HTH_LYSR"/>
    <property type="match status" value="1"/>
</dbReference>
<reference evidence="6 7" key="1">
    <citation type="submission" date="2019-03" db="EMBL/GenBank/DDBJ databases">
        <title>Draft genome sequences of novel Actinobacteria.</title>
        <authorList>
            <person name="Sahin N."/>
            <person name="Ay H."/>
            <person name="Saygin H."/>
        </authorList>
    </citation>
    <scope>NUCLEOTIDE SEQUENCE [LARGE SCALE GENOMIC DNA]</scope>
    <source>
        <strain evidence="6 7">7K502</strain>
    </source>
</reference>
<dbReference type="GO" id="GO:0003677">
    <property type="term" value="F:DNA binding"/>
    <property type="evidence" value="ECO:0007669"/>
    <property type="project" value="UniProtKB-KW"/>
</dbReference>
<evidence type="ECO:0000256" key="2">
    <source>
        <dbReference type="ARBA" id="ARBA00023015"/>
    </source>
</evidence>
<keyword evidence="4" id="KW-0804">Transcription</keyword>
<proteinExistence type="inferred from homology"/>
<dbReference type="InterPro" id="IPR000847">
    <property type="entry name" value="LysR_HTH_N"/>
</dbReference>
<dbReference type="Gene3D" id="3.40.190.290">
    <property type="match status" value="1"/>
</dbReference>
<keyword evidence="2" id="KW-0805">Transcription regulation</keyword>
<dbReference type="InterPro" id="IPR036390">
    <property type="entry name" value="WH_DNA-bd_sf"/>
</dbReference>
<protein>
    <submittedName>
        <fullName evidence="6">LysR family transcriptional regulator</fullName>
    </submittedName>
</protein>
<keyword evidence="3" id="KW-0238">DNA-binding</keyword>
<comment type="similarity">
    <text evidence="1">Belongs to the LysR transcriptional regulatory family.</text>
</comment>
<dbReference type="EMBL" id="SMKW01000152">
    <property type="protein sequence ID" value="TDD33949.1"/>
    <property type="molecule type" value="Genomic_DNA"/>
</dbReference>